<comment type="caution">
    <text evidence="3">The sequence shown here is derived from an EMBL/GenBank/DDBJ whole genome shotgun (WGS) entry which is preliminary data.</text>
</comment>
<organism evidence="3 4">
    <name type="scientific">Trapa incisa</name>
    <dbReference type="NCBI Taxonomy" id="236973"/>
    <lineage>
        <taxon>Eukaryota</taxon>
        <taxon>Viridiplantae</taxon>
        <taxon>Streptophyta</taxon>
        <taxon>Embryophyta</taxon>
        <taxon>Tracheophyta</taxon>
        <taxon>Spermatophyta</taxon>
        <taxon>Magnoliopsida</taxon>
        <taxon>eudicotyledons</taxon>
        <taxon>Gunneridae</taxon>
        <taxon>Pentapetalae</taxon>
        <taxon>rosids</taxon>
        <taxon>malvids</taxon>
        <taxon>Myrtales</taxon>
        <taxon>Lythraceae</taxon>
        <taxon>Trapa</taxon>
    </lineage>
</organism>
<dbReference type="PANTHER" id="PTHR13245">
    <property type="entry name" value="RRP15-LIKE PROTEIN"/>
    <property type="match status" value="1"/>
</dbReference>
<dbReference type="GO" id="GO:0000470">
    <property type="term" value="P:maturation of LSU-rRNA"/>
    <property type="evidence" value="ECO:0007669"/>
    <property type="project" value="TreeGrafter"/>
</dbReference>
<evidence type="ECO:0000313" key="4">
    <source>
        <dbReference type="Proteomes" id="UP001345219"/>
    </source>
</evidence>
<dbReference type="Proteomes" id="UP001345219">
    <property type="component" value="Chromosome 20"/>
</dbReference>
<evidence type="ECO:0000313" key="3">
    <source>
        <dbReference type="EMBL" id="KAK4746593.1"/>
    </source>
</evidence>
<evidence type="ECO:0008006" key="5">
    <source>
        <dbReference type="Google" id="ProtNLM"/>
    </source>
</evidence>
<dbReference type="GO" id="GO:0000460">
    <property type="term" value="P:maturation of 5.8S rRNA"/>
    <property type="evidence" value="ECO:0007669"/>
    <property type="project" value="TreeGrafter"/>
</dbReference>
<keyword evidence="4" id="KW-1185">Reference proteome</keyword>
<evidence type="ECO:0000256" key="1">
    <source>
        <dbReference type="ARBA" id="ARBA00007462"/>
    </source>
</evidence>
<dbReference type="GO" id="GO:0030687">
    <property type="term" value="C:preribosome, large subunit precursor"/>
    <property type="evidence" value="ECO:0007669"/>
    <property type="project" value="TreeGrafter"/>
</dbReference>
<feature type="compositionally biased region" description="Low complexity" evidence="2">
    <location>
        <begin position="100"/>
        <end position="109"/>
    </location>
</feature>
<dbReference type="InterPro" id="IPR012459">
    <property type="entry name" value="Rrp15"/>
</dbReference>
<sequence length="109" mass="11966">MILVLQVSKAQSAQKGLNPASSKDEKVIKKRRKEAFFTALGKRAASSSDTSAKVVESGERMGSEPPSWAPLRDNYMLTSCKLKDWDKMQEMPEDDDVGKSSHGSSSDDD</sequence>
<dbReference type="EMBL" id="JAXIOK010000020">
    <property type="protein sequence ID" value="KAK4746593.1"/>
    <property type="molecule type" value="Genomic_DNA"/>
</dbReference>
<feature type="region of interest" description="Disordered" evidence="2">
    <location>
        <begin position="86"/>
        <end position="109"/>
    </location>
</feature>
<proteinExistence type="inferred from homology"/>
<name>A0AAN7GKU0_9MYRT</name>
<comment type="similarity">
    <text evidence="1">Belongs to the RRP15 family.</text>
</comment>
<accession>A0AAN7GKU0</accession>
<evidence type="ECO:0000256" key="2">
    <source>
        <dbReference type="SAM" id="MobiDB-lite"/>
    </source>
</evidence>
<gene>
    <name evidence="3" type="ORF">SAY87_025630</name>
</gene>
<feature type="region of interest" description="Disordered" evidence="2">
    <location>
        <begin position="44"/>
        <end position="72"/>
    </location>
</feature>
<dbReference type="AlphaFoldDB" id="A0AAN7GKU0"/>
<dbReference type="PANTHER" id="PTHR13245:SF14">
    <property type="entry name" value="RRP15-LIKE PROTEIN"/>
    <property type="match status" value="1"/>
</dbReference>
<reference evidence="3 4" key="1">
    <citation type="journal article" date="2023" name="Hortic Res">
        <title>Pangenome of water caltrop reveals structural variations and asymmetric subgenome divergence after allopolyploidization.</title>
        <authorList>
            <person name="Zhang X."/>
            <person name="Chen Y."/>
            <person name="Wang L."/>
            <person name="Yuan Y."/>
            <person name="Fang M."/>
            <person name="Shi L."/>
            <person name="Lu R."/>
            <person name="Comes H.P."/>
            <person name="Ma Y."/>
            <person name="Chen Y."/>
            <person name="Huang G."/>
            <person name="Zhou Y."/>
            <person name="Zheng Z."/>
            <person name="Qiu Y."/>
        </authorList>
    </citation>
    <scope>NUCLEOTIDE SEQUENCE [LARGE SCALE GENOMIC DNA]</scope>
    <source>
        <tissue evidence="3">Roots</tissue>
    </source>
</reference>
<protein>
    <recommendedName>
        <fullName evidence="5">RRP15-like protein</fullName>
    </recommendedName>
</protein>